<feature type="region of interest" description="Disordered" evidence="9">
    <location>
        <begin position="1337"/>
        <end position="1393"/>
    </location>
</feature>
<evidence type="ECO:0000256" key="9">
    <source>
        <dbReference type="SAM" id="MobiDB-lite"/>
    </source>
</evidence>
<dbReference type="SUPFAM" id="SSF57667">
    <property type="entry name" value="beta-beta-alpha zinc fingers"/>
    <property type="match status" value="1"/>
</dbReference>
<keyword evidence="6" id="KW-0479">Metal-binding</keyword>
<dbReference type="Gene3D" id="3.40.50.300">
    <property type="entry name" value="P-loop containing nucleotide triphosphate hydrolases"/>
    <property type="match status" value="1"/>
</dbReference>
<feature type="compositionally biased region" description="Polar residues" evidence="9">
    <location>
        <begin position="1365"/>
        <end position="1375"/>
    </location>
</feature>
<comment type="caution">
    <text evidence="14">The sequence shown here is derived from an EMBL/GenBank/DDBJ whole genome shotgun (WGS) entry which is preliminary data.</text>
</comment>
<feature type="region of interest" description="Disordered" evidence="9">
    <location>
        <begin position="1143"/>
        <end position="1219"/>
    </location>
</feature>
<dbReference type="PRINTS" id="PR00219">
    <property type="entry name" value="SYNAPTOBREVN"/>
</dbReference>
<dbReference type="InterPro" id="IPR013525">
    <property type="entry name" value="ABC2_TM"/>
</dbReference>
<reference evidence="14 15" key="1">
    <citation type="journal article" date="2019" name="Sci. Rep.">
        <title>Comparative genomics of chytrid fungi reveal insights into the obligate biotrophic and pathogenic lifestyle of Synchytrium endobioticum.</title>
        <authorList>
            <person name="van de Vossenberg B.T.L.H."/>
            <person name="Warris S."/>
            <person name="Nguyen H.D.T."/>
            <person name="van Gent-Pelzer M.P.E."/>
            <person name="Joly D.L."/>
            <person name="van de Geest H.C."/>
            <person name="Bonants P.J.M."/>
            <person name="Smith D.S."/>
            <person name="Levesque C.A."/>
            <person name="van der Lee T.A.J."/>
        </authorList>
    </citation>
    <scope>NUCLEOTIDE SEQUENCE [LARGE SCALE GENOMIC DNA]</scope>
    <source>
        <strain evidence="14 15">CBS 675.73</strain>
    </source>
</reference>
<evidence type="ECO:0000256" key="2">
    <source>
        <dbReference type="ARBA" id="ARBA00022448"/>
    </source>
</evidence>
<dbReference type="Pfam" id="PF01061">
    <property type="entry name" value="ABC2_membrane"/>
    <property type="match status" value="1"/>
</dbReference>
<keyword evidence="5 10" id="KW-0472">Membrane</keyword>
<dbReference type="GO" id="GO:0140359">
    <property type="term" value="F:ABC-type transporter activity"/>
    <property type="evidence" value="ECO:0007669"/>
    <property type="project" value="InterPro"/>
</dbReference>
<name>A0A507F5N9_9FUNG</name>
<evidence type="ECO:0000259" key="13">
    <source>
        <dbReference type="PROSITE" id="PS50893"/>
    </source>
</evidence>
<dbReference type="InterPro" id="IPR050352">
    <property type="entry name" value="ABCG_transporters"/>
</dbReference>
<dbReference type="PANTHER" id="PTHR48041:SF91">
    <property type="entry name" value="ABC TRANSPORTER G FAMILY MEMBER 28"/>
    <property type="match status" value="1"/>
</dbReference>
<proteinExistence type="predicted"/>
<dbReference type="Pfam" id="PF00005">
    <property type="entry name" value="ABC_tran"/>
    <property type="match status" value="1"/>
</dbReference>
<dbReference type="InterPro" id="IPR036236">
    <property type="entry name" value="Znf_C2H2_sf"/>
</dbReference>
<dbReference type="InterPro" id="IPR042855">
    <property type="entry name" value="V_SNARE_CC"/>
</dbReference>
<feature type="transmembrane region" description="Helical" evidence="10">
    <location>
        <begin position="952"/>
        <end position="976"/>
    </location>
</feature>
<dbReference type="GO" id="GO:0008270">
    <property type="term" value="F:zinc ion binding"/>
    <property type="evidence" value="ECO:0007669"/>
    <property type="project" value="UniProtKB-KW"/>
</dbReference>
<feature type="coiled-coil region" evidence="8">
    <location>
        <begin position="4"/>
        <end position="42"/>
    </location>
</feature>
<evidence type="ECO:0000256" key="7">
    <source>
        <dbReference type="PROSITE-ProRule" id="PRU00290"/>
    </source>
</evidence>
<protein>
    <recommendedName>
        <fullName evidence="16">ABC transporter domain-containing protein</fullName>
    </recommendedName>
</protein>
<feature type="compositionally biased region" description="Basic and acidic residues" evidence="9">
    <location>
        <begin position="1188"/>
        <end position="1208"/>
    </location>
</feature>
<dbReference type="Pfam" id="PF19055">
    <property type="entry name" value="ABC2_membrane_7"/>
    <property type="match status" value="1"/>
</dbReference>
<feature type="transmembrane region" description="Helical" evidence="10">
    <location>
        <begin position="838"/>
        <end position="860"/>
    </location>
</feature>
<comment type="subcellular location">
    <subcellularLocation>
        <location evidence="1">Membrane</location>
        <topology evidence="1">Multi-pass membrane protein</topology>
    </subcellularLocation>
</comment>
<gene>
    <name evidence="14" type="ORF">CcCBS67573_g06334</name>
</gene>
<dbReference type="Gene3D" id="3.30.160.60">
    <property type="entry name" value="Classic Zinc Finger"/>
    <property type="match status" value="1"/>
</dbReference>
<keyword evidence="4 10" id="KW-1133">Transmembrane helix</keyword>
<sequence>MSRVKKSQQKVDALQNQVSDVQDMLNNQISDLAQRGENLEKLQSKTEGLEQSALMFKKGASDVRKAMWWKDMKMKLILGAILTAILIVIINSLQPPGTISTRRHSASSSASQLESISESNQADIPWVPNVPSSTQHAITGLRNVNNSSRRAILSSTRSLLRISEEQHSEEAALATAALTADAASSAAPPNIVAVSALLSSSKTGVVPGNRASVGSSLARSNANSLVSGTGLARTAFMSSRETLRAMGSNFQLNNIVHEEAEEEEETVDGEVGGKGDTCKQGGRVQETRVKGLYASKSCNNVEGRSASSLHRQAHGLGNSGVNKSGNFACSNPKMQESQRLTRLRDHMDGDEDEETSSDEDDDHDLIHSGFNDANALYSTFSALPLLSHPGSSSELRTNESNNSLEHSIRISSITPPRTQSTQSMSNVGQAGDSREIEIESQTTLNQPESEPPNQLASRQRIVFRQLSLRTSLRAAQGFIFRKSVVSVDRLILKNLEGVFLPESLTAIMGISDEETSGLLFATAGRYKQGCVSVESILMNGSELHTEDIGFVYQSDLLWTSMTVREAIAMAVQSRNPDFTLNEMSAAVEKITNAMRLKQCENSVIGEPGAKGISSFDRRRCSIAMAIASSPTCLFLDHPTRGLDYLSAISLIRMLKNLASDGATVVMTADAPKSDEFKLFDHLILLAEGQIMYQGPAEHSTTYFASLGYSCPSRCNPADYFVKSILNPEKSRDTENTIPAKIRIENLTEAWSCSIEYRNLQKAMLDVGNNEKASKSCQKQCCRMNQIRLLLKRAVHTALRDRSFFKAYLVKAIFIPFLLGFVFYQVNLRNDFAAIQNRIGLLFFLVAANSFISLSMSLYTFGRQYSVCERESDLGFYCVRSFFAVKILQESSAELSASILQVLVVYFLAGLQTTAPSIFMAICTIFLTSLVSSLFGIMLAVNSPSLEVALLNTLVLVTLWMLFGGIFVNLNLVAPALSWLQWLSPIRYAYESLVKMEFAGLLLETPTFGFRGAPAMPQGMLRDNDSASADTNQMISKRNSSDYENNFSEFIDDSDRSQWGSFASLPNLELFARKGLETEVPSKDRSLPSPTFGSGMVGNPEFMDPGSSSSSINEFTSILGMHDLGPNFNSYDPYGHQFHQNNLPHPNQPFDLPTGCASYRQQSKPHDLNPYDADSDELSPPRTGLGKYPFREEEQKQHKSSYRDDKTLSGEKMLPSQPHDLTSTEIFSSTASSDGMGTFNEPWGYEAHIPLSMMHPPLGNGHDGEGFDFPLPDHSGMTSATGLLQPNFHFPHHFYPHAPFPDSQPHPFADPSFLMFYTDGANPTQLPMTNTAPSNVYEYSSDVPAPRPPPPMAAPAAVGRRRQTKKSSPISTSTAAGSGGAKPSSPTARSCAPGRGQIMVLTESGDMIAEDDDTHSTAGAKGSVPRRYMWERPYSCPSKGCDWKFTVLSNLKRHMRICAGIRHRSGECGTTSDLCGDNGKL</sequence>
<keyword evidence="2" id="KW-0813">Transport</keyword>
<accession>A0A507F5N9</accession>
<dbReference type="Gene3D" id="1.20.5.110">
    <property type="match status" value="1"/>
</dbReference>
<dbReference type="GO" id="GO:0005524">
    <property type="term" value="F:ATP binding"/>
    <property type="evidence" value="ECO:0007669"/>
    <property type="project" value="InterPro"/>
</dbReference>
<dbReference type="SUPFAM" id="SSF58038">
    <property type="entry name" value="SNARE fusion complex"/>
    <property type="match status" value="1"/>
</dbReference>
<dbReference type="EMBL" id="QEAP01000265">
    <property type="protein sequence ID" value="TPX71005.1"/>
    <property type="molecule type" value="Genomic_DNA"/>
</dbReference>
<evidence type="ECO:0000256" key="10">
    <source>
        <dbReference type="SAM" id="Phobius"/>
    </source>
</evidence>
<keyword evidence="6" id="KW-0862">Zinc</keyword>
<evidence type="ECO:0000256" key="6">
    <source>
        <dbReference type="PROSITE-ProRule" id="PRU00042"/>
    </source>
</evidence>
<feature type="compositionally biased region" description="Polar residues" evidence="9">
    <location>
        <begin position="389"/>
        <end position="428"/>
    </location>
</feature>
<dbReference type="OrthoDB" id="66620at2759"/>
<dbReference type="GO" id="GO:0016192">
    <property type="term" value="P:vesicle-mediated transport"/>
    <property type="evidence" value="ECO:0007669"/>
    <property type="project" value="InterPro"/>
</dbReference>
<evidence type="ECO:0000256" key="1">
    <source>
        <dbReference type="ARBA" id="ARBA00004141"/>
    </source>
</evidence>
<feature type="domain" description="V-SNARE coiled-coil homology" evidence="12">
    <location>
        <begin position="10"/>
        <end position="70"/>
    </location>
</feature>
<feature type="region of interest" description="Disordered" evidence="9">
    <location>
        <begin position="304"/>
        <end position="367"/>
    </location>
</feature>
<evidence type="ECO:0000259" key="11">
    <source>
        <dbReference type="PROSITE" id="PS50157"/>
    </source>
</evidence>
<evidence type="ECO:0000256" key="4">
    <source>
        <dbReference type="ARBA" id="ARBA00022989"/>
    </source>
</evidence>
<evidence type="ECO:0000256" key="8">
    <source>
        <dbReference type="SAM" id="Coils"/>
    </source>
</evidence>
<feature type="domain" description="ABC transporter" evidence="13">
    <location>
        <begin position="472"/>
        <end position="712"/>
    </location>
</feature>
<keyword evidence="7 8" id="KW-0175">Coiled coil</keyword>
<dbReference type="InterPro" id="IPR001388">
    <property type="entry name" value="Synaptobrevin-like"/>
</dbReference>
<keyword evidence="15" id="KW-1185">Reference proteome</keyword>
<dbReference type="Pfam" id="PF00957">
    <property type="entry name" value="Synaptobrevin"/>
    <property type="match status" value="1"/>
</dbReference>
<keyword evidence="3 10" id="KW-0812">Transmembrane</keyword>
<evidence type="ECO:0000256" key="3">
    <source>
        <dbReference type="ARBA" id="ARBA00022692"/>
    </source>
</evidence>
<evidence type="ECO:0008006" key="16">
    <source>
        <dbReference type="Google" id="ProtNLM"/>
    </source>
</evidence>
<dbReference type="STRING" id="246404.A0A507F5N9"/>
<feature type="compositionally biased region" description="Acidic residues" evidence="9">
    <location>
        <begin position="348"/>
        <end position="363"/>
    </location>
</feature>
<keyword evidence="6" id="KW-0863">Zinc-finger</keyword>
<evidence type="ECO:0000313" key="15">
    <source>
        <dbReference type="Proteomes" id="UP000320333"/>
    </source>
</evidence>
<dbReference type="PROSITE" id="PS50892">
    <property type="entry name" value="V_SNARE"/>
    <property type="match status" value="1"/>
</dbReference>
<dbReference type="GO" id="GO:0016887">
    <property type="term" value="F:ATP hydrolysis activity"/>
    <property type="evidence" value="ECO:0007669"/>
    <property type="project" value="InterPro"/>
</dbReference>
<dbReference type="GO" id="GO:0016020">
    <property type="term" value="C:membrane"/>
    <property type="evidence" value="ECO:0007669"/>
    <property type="project" value="UniProtKB-SubCell"/>
</dbReference>
<feature type="compositionally biased region" description="Polar residues" evidence="9">
    <location>
        <begin position="319"/>
        <end position="340"/>
    </location>
</feature>
<evidence type="ECO:0000256" key="5">
    <source>
        <dbReference type="ARBA" id="ARBA00023136"/>
    </source>
</evidence>
<dbReference type="PANTHER" id="PTHR48041">
    <property type="entry name" value="ABC TRANSPORTER G FAMILY MEMBER 28"/>
    <property type="match status" value="1"/>
</dbReference>
<feature type="transmembrane region" description="Helical" evidence="10">
    <location>
        <begin position="74"/>
        <end position="93"/>
    </location>
</feature>
<dbReference type="InterPro" id="IPR027417">
    <property type="entry name" value="P-loop_NTPase"/>
</dbReference>
<dbReference type="InterPro" id="IPR003439">
    <property type="entry name" value="ABC_transporter-like_ATP-bd"/>
</dbReference>
<dbReference type="SUPFAM" id="SSF52540">
    <property type="entry name" value="P-loop containing nucleoside triphosphate hydrolases"/>
    <property type="match status" value="1"/>
</dbReference>
<feature type="transmembrane region" description="Helical" evidence="10">
    <location>
        <begin position="807"/>
        <end position="826"/>
    </location>
</feature>
<organism evidence="14 15">
    <name type="scientific">Chytriomyces confervae</name>
    <dbReference type="NCBI Taxonomy" id="246404"/>
    <lineage>
        <taxon>Eukaryota</taxon>
        <taxon>Fungi</taxon>
        <taxon>Fungi incertae sedis</taxon>
        <taxon>Chytridiomycota</taxon>
        <taxon>Chytridiomycota incertae sedis</taxon>
        <taxon>Chytridiomycetes</taxon>
        <taxon>Chytridiales</taxon>
        <taxon>Chytriomycetaceae</taxon>
        <taxon>Chytriomyces</taxon>
    </lineage>
</organism>
<feature type="transmembrane region" description="Helical" evidence="10">
    <location>
        <begin position="917"/>
        <end position="940"/>
    </location>
</feature>
<evidence type="ECO:0000259" key="12">
    <source>
        <dbReference type="PROSITE" id="PS50892"/>
    </source>
</evidence>
<feature type="domain" description="C2H2-type" evidence="11">
    <location>
        <begin position="1433"/>
        <end position="1462"/>
    </location>
</feature>
<evidence type="ECO:0000313" key="14">
    <source>
        <dbReference type="EMBL" id="TPX71005.1"/>
    </source>
</evidence>
<dbReference type="PROSITE" id="PS50893">
    <property type="entry name" value="ABC_TRANSPORTER_2"/>
    <property type="match status" value="1"/>
</dbReference>
<dbReference type="PROSITE" id="PS50157">
    <property type="entry name" value="ZINC_FINGER_C2H2_2"/>
    <property type="match status" value="1"/>
</dbReference>
<dbReference type="Proteomes" id="UP000320333">
    <property type="component" value="Unassembled WGS sequence"/>
</dbReference>
<dbReference type="InterPro" id="IPR043926">
    <property type="entry name" value="ABCG_dom"/>
</dbReference>
<feature type="region of interest" description="Disordered" evidence="9">
    <location>
        <begin position="389"/>
        <end position="433"/>
    </location>
</feature>
<dbReference type="InterPro" id="IPR013087">
    <property type="entry name" value="Znf_C2H2_type"/>
</dbReference>